<feature type="transmembrane region" description="Helical" evidence="17">
    <location>
        <begin position="68"/>
        <end position="90"/>
    </location>
</feature>
<keyword evidence="10" id="KW-0443">Lipid metabolism</keyword>
<evidence type="ECO:0000256" key="7">
    <source>
        <dbReference type="ARBA" id="ARBA00022679"/>
    </source>
</evidence>
<keyword evidence="19" id="KW-1185">Reference proteome</keyword>
<evidence type="ECO:0000256" key="13">
    <source>
        <dbReference type="ARBA" id="ARBA00023264"/>
    </source>
</evidence>
<evidence type="ECO:0000256" key="2">
    <source>
        <dbReference type="ARBA" id="ARBA00005042"/>
    </source>
</evidence>
<feature type="transmembrane region" description="Helical" evidence="17">
    <location>
        <begin position="183"/>
        <end position="212"/>
    </location>
</feature>
<dbReference type="InterPro" id="IPR050324">
    <property type="entry name" value="CDP-alcohol_PTase-I"/>
</dbReference>
<evidence type="ECO:0000256" key="1">
    <source>
        <dbReference type="ARBA" id="ARBA00004141"/>
    </source>
</evidence>
<dbReference type="InterPro" id="IPR004570">
    <property type="entry name" value="Phosphatidylglycerol_P_synth"/>
</dbReference>
<comment type="subcellular location">
    <subcellularLocation>
        <location evidence="1">Membrane</location>
        <topology evidence="1">Multi-pass membrane protein</topology>
    </subcellularLocation>
</comment>
<sequence>MSDNNKNNDNKKSATNTMTDRELLSEWEIDNLPNRLTIFRVALIPVICLTLYLCLFEENIFKATQKTLGYIAAWTFVAASFTDFLDGYIARKRNIVTVFGSFLDPIADKFLVVSSLILLQSLNRVNVLVVIVLVIREMYMTALRLLAMEKGLKVSVNQLGKWKTTFQMMAIPMLMAWDKPFGFSFPLVGTILIYLSFFFSVLSALVYTFGLAKRITEVRQAKKAKV</sequence>
<keyword evidence="12" id="KW-0594">Phospholipid biosynthesis</keyword>
<proteinExistence type="inferred from homology"/>
<dbReference type="Proteomes" id="UP000443582">
    <property type="component" value="Unassembled WGS sequence"/>
</dbReference>
<dbReference type="EC" id="2.7.8.5" evidence="4 15"/>
<reference evidence="19" key="1">
    <citation type="journal article" date="2019" name="Int. J. Syst. Evol. Microbiol.">
        <title>Halobacteriovorax valvorus sp. nov., a novel prokaryotic predator isolated from coastal seawater of China.</title>
        <authorList>
            <person name="Chen M.-X."/>
        </authorList>
    </citation>
    <scope>NUCLEOTIDE SEQUENCE [LARGE SCALE GENOMIC DNA]</scope>
    <source>
        <strain evidence="19">BL9</strain>
    </source>
</reference>
<feature type="transmembrane region" description="Helical" evidence="17">
    <location>
        <begin position="156"/>
        <end position="177"/>
    </location>
</feature>
<dbReference type="EMBL" id="QDKL01000003">
    <property type="protein sequence ID" value="RZF20755.1"/>
    <property type="molecule type" value="Genomic_DNA"/>
</dbReference>
<dbReference type="RefSeq" id="WP_115362895.1">
    <property type="nucleotide sequence ID" value="NZ_QDKL01000003.1"/>
</dbReference>
<dbReference type="InterPro" id="IPR043130">
    <property type="entry name" value="CDP-OH_PTrfase_TM_dom"/>
</dbReference>
<keyword evidence="9 17" id="KW-1133">Transmembrane helix</keyword>
<keyword evidence="11 17" id="KW-0472">Membrane</keyword>
<keyword evidence="13" id="KW-1208">Phospholipid metabolism</keyword>
<evidence type="ECO:0000256" key="4">
    <source>
        <dbReference type="ARBA" id="ARBA00013170"/>
    </source>
</evidence>
<dbReference type="Gene3D" id="1.20.120.1760">
    <property type="match status" value="1"/>
</dbReference>
<dbReference type="GO" id="GO:0008444">
    <property type="term" value="F:CDP-diacylglycerol-glycerol-3-phosphate 3-phosphatidyltransferase activity"/>
    <property type="evidence" value="ECO:0007669"/>
    <property type="project" value="UniProtKB-EC"/>
</dbReference>
<comment type="similarity">
    <text evidence="3 16">Belongs to the CDP-alcohol phosphatidyltransferase class-I family.</text>
</comment>
<evidence type="ECO:0000256" key="10">
    <source>
        <dbReference type="ARBA" id="ARBA00023098"/>
    </source>
</evidence>
<evidence type="ECO:0000313" key="19">
    <source>
        <dbReference type="Proteomes" id="UP000443582"/>
    </source>
</evidence>
<comment type="catalytic activity">
    <reaction evidence="14">
        <text>a CDP-1,2-diacyl-sn-glycerol + sn-glycerol 3-phosphate = a 1,2-diacyl-sn-glycero-3-phospho-(1'-sn-glycero-3'-phosphate) + CMP + H(+)</text>
        <dbReference type="Rhea" id="RHEA:12593"/>
        <dbReference type="ChEBI" id="CHEBI:15378"/>
        <dbReference type="ChEBI" id="CHEBI:57597"/>
        <dbReference type="ChEBI" id="CHEBI:58332"/>
        <dbReference type="ChEBI" id="CHEBI:60110"/>
        <dbReference type="ChEBI" id="CHEBI:60377"/>
        <dbReference type="EC" id="2.7.8.5"/>
    </reaction>
</comment>
<dbReference type="Pfam" id="PF01066">
    <property type="entry name" value="CDP-OH_P_transf"/>
    <property type="match status" value="1"/>
</dbReference>
<evidence type="ECO:0000256" key="6">
    <source>
        <dbReference type="ARBA" id="ARBA00022516"/>
    </source>
</evidence>
<dbReference type="PROSITE" id="PS00379">
    <property type="entry name" value="CDP_ALCOHOL_P_TRANSF"/>
    <property type="match status" value="1"/>
</dbReference>
<feature type="transmembrane region" description="Helical" evidence="17">
    <location>
        <begin position="37"/>
        <end position="56"/>
    </location>
</feature>
<dbReference type="PIRSF" id="PIRSF000847">
    <property type="entry name" value="Phos_ph_gly_syn"/>
    <property type="match status" value="1"/>
</dbReference>
<dbReference type="PANTHER" id="PTHR14269">
    <property type="entry name" value="CDP-DIACYLGLYCEROL--GLYCEROL-3-PHOSPHATE 3-PHOSPHATIDYLTRANSFERASE-RELATED"/>
    <property type="match status" value="1"/>
</dbReference>
<evidence type="ECO:0000313" key="18">
    <source>
        <dbReference type="EMBL" id="RZF20755.1"/>
    </source>
</evidence>
<keyword evidence="6" id="KW-0444">Lipid biosynthesis</keyword>
<name>A0ABY0ICS5_9BACT</name>
<evidence type="ECO:0000256" key="17">
    <source>
        <dbReference type="SAM" id="Phobius"/>
    </source>
</evidence>
<evidence type="ECO:0000256" key="16">
    <source>
        <dbReference type="RuleBase" id="RU003750"/>
    </source>
</evidence>
<comment type="caution">
    <text evidence="18">The sequence shown here is derived from an EMBL/GenBank/DDBJ whole genome shotgun (WGS) entry which is preliminary data.</text>
</comment>
<keyword evidence="8 17" id="KW-0812">Transmembrane</keyword>
<dbReference type="InterPro" id="IPR000462">
    <property type="entry name" value="CDP-OH_P_trans"/>
</dbReference>
<dbReference type="PANTHER" id="PTHR14269:SF62">
    <property type="entry name" value="CDP-DIACYLGLYCEROL--GLYCEROL-3-PHOSPHATE 3-PHOSPHATIDYLTRANSFERASE 1, CHLOROPLASTIC"/>
    <property type="match status" value="1"/>
</dbReference>
<accession>A0ABY0ICS5</accession>
<protein>
    <recommendedName>
        <fullName evidence="5 15">CDP-diacylglycerol--glycerol-3-phosphate 3-phosphatidyltransferase</fullName>
        <ecNumber evidence="4 15">2.7.8.5</ecNumber>
    </recommendedName>
</protein>
<evidence type="ECO:0000256" key="5">
    <source>
        <dbReference type="ARBA" id="ARBA00014944"/>
    </source>
</evidence>
<dbReference type="NCBIfam" id="TIGR00560">
    <property type="entry name" value="pgsA"/>
    <property type="match status" value="1"/>
</dbReference>
<organism evidence="18 19">
    <name type="scientific">Halobacteriovorax vibrionivorans</name>
    <dbReference type="NCBI Taxonomy" id="2152716"/>
    <lineage>
        <taxon>Bacteria</taxon>
        <taxon>Pseudomonadati</taxon>
        <taxon>Bdellovibrionota</taxon>
        <taxon>Bacteriovoracia</taxon>
        <taxon>Bacteriovoracales</taxon>
        <taxon>Halobacteriovoraceae</taxon>
        <taxon>Halobacteriovorax</taxon>
    </lineage>
</organism>
<evidence type="ECO:0000256" key="8">
    <source>
        <dbReference type="ARBA" id="ARBA00022692"/>
    </source>
</evidence>
<feature type="transmembrane region" description="Helical" evidence="17">
    <location>
        <begin position="110"/>
        <end position="135"/>
    </location>
</feature>
<comment type="pathway">
    <text evidence="2">Phospholipid metabolism; phosphatidylglycerol biosynthesis; phosphatidylglycerol from CDP-diacylglycerol: step 1/2.</text>
</comment>
<dbReference type="InterPro" id="IPR048254">
    <property type="entry name" value="CDP_ALCOHOL_P_TRANSF_CS"/>
</dbReference>
<evidence type="ECO:0000256" key="11">
    <source>
        <dbReference type="ARBA" id="ARBA00023136"/>
    </source>
</evidence>
<evidence type="ECO:0000256" key="14">
    <source>
        <dbReference type="ARBA" id="ARBA00048586"/>
    </source>
</evidence>
<keyword evidence="7 16" id="KW-0808">Transferase</keyword>
<evidence type="ECO:0000256" key="9">
    <source>
        <dbReference type="ARBA" id="ARBA00022989"/>
    </source>
</evidence>
<evidence type="ECO:0000256" key="3">
    <source>
        <dbReference type="ARBA" id="ARBA00010441"/>
    </source>
</evidence>
<gene>
    <name evidence="18" type="primary">pgsA</name>
    <name evidence="18" type="ORF">DAY19_12275</name>
</gene>
<evidence type="ECO:0000256" key="12">
    <source>
        <dbReference type="ARBA" id="ARBA00023209"/>
    </source>
</evidence>
<evidence type="ECO:0000256" key="15">
    <source>
        <dbReference type="NCBIfam" id="TIGR00560"/>
    </source>
</evidence>